<feature type="binding site" evidence="6">
    <location>
        <position position="165"/>
    </location>
    <ligand>
        <name>S-adenosyl-L-methionine</name>
        <dbReference type="ChEBI" id="CHEBI:59789"/>
    </ligand>
</feature>
<dbReference type="RefSeq" id="WP_002850923.1">
    <property type="nucleotide sequence ID" value="NZ_ADKM02000094.1"/>
</dbReference>
<dbReference type="InterPro" id="IPR029063">
    <property type="entry name" value="SAM-dependent_MTases_sf"/>
</dbReference>
<feature type="binding site" evidence="6">
    <location>
        <position position="208"/>
    </location>
    <ligand>
        <name>S-adenosyl-L-methionine</name>
        <dbReference type="ChEBI" id="CHEBI:59789"/>
    </ligand>
</feature>
<feature type="binding site" evidence="6">
    <location>
        <position position="258"/>
    </location>
    <ligand>
        <name>S-adenosyl-L-methionine</name>
        <dbReference type="ChEBI" id="CHEBI:59789"/>
    </ligand>
</feature>
<dbReference type="PANTHER" id="PTHR43648:SF1">
    <property type="entry name" value="ELECTRON TRANSFER FLAVOPROTEIN BETA SUBUNIT LYSINE METHYLTRANSFERASE"/>
    <property type="match status" value="1"/>
</dbReference>
<dbReference type="InterPro" id="IPR050078">
    <property type="entry name" value="Ribosomal_L11_MeTrfase_PrmA"/>
</dbReference>
<evidence type="ECO:0000256" key="4">
    <source>
        <dbReference type="ARBA" id="ARBA00022679"/>
    </source>
</evidence>
<evidence type="ECO:0000256" key="3">
    <source>
        <dbReference type="ARBA" id="ARBA00022603"/>
    </source>
</evidence>
<keyword evidence="8" id="KW-1185">Reference proteome</keyword>
<dbReference type="EC" id="2.1.1.-" evidence="6"/>
<dbReference type="GO" id="GO:0005737">
    <property type="term" value="C:cytoplasm"/>
    <property type="evidence" value="ECO:0007669"/>
    <property type="project" value="UniProtKB-SubCell"/>
</dbReference>
<evidence type="ECO:0000256" key="2">
    <source>
        <dbReference type="ARBA" id="ARBA00022490"/>
    </source>
</evidence>
<dbReference type="InterPro" id="IPR004498">
    <property type="entry name" value="Ribosomal_PrmA_MeTrfase"/>
</dbReference>
<dbReference type="AlphaFoldDB" id="E9SE62"/>
<dbReference type="EMBL" id="ADKM02000094">
    <property type="protein sequence ID" value="EGC02431.1"/>
    <property type="molecule type" value="Genomic_DNA"/>
</dbReference>
<dbReference type="Pfam" id="PF06325">
    <property type="entry name" value="PrmA"/>
    <property type="match status" value="1"/>
</dbReference>
<comment type="similarity">
    <text evidence="1 6">Belongs to the methyltransferase superfamily. PrmA family.</text>
</comment>
<dbReference type="eggNOG" id="COG2264">
    <property type="taxonomic scope" value="Bacteria"/>
</dbReference>
<evidence type="ECO:0000313" key="8">
    <source>
        <dbReference type="Proteomes" id="UP000004259"/>
    </source>
</evidence>
<dbReference type="GO" id="GO:0005840">
    <property type="term" value="C:ribosome"/>
    <property type="evidence" value="ECO:0007669"/>
    <property type="project" value="UniProtKB-KW"/>
</dbReference>
<keyword evidence="4 6" id="KW-0808">Transferase</keyword>
<feature type="binding site" evidence="6">
    <location>
        <position position="186"/>
    </location>
    <ligand>
        <name>S-adenosyl-L-methionine</name>
        <dbReference type="ChEBI" id="CHEBI:59789"/>
    </ligand>
</feature>
<comment type="function">
    <text evidence="6">Methylates ribosomal protein L11.</text>
</comment>
<keyword evidence="7" id="KW-0689">Ribosomal protein</keyword>
<dbReference type="OrthoDB" id="9785995at2"/>
<reference evidence="7 8" key="1">
    <citation type="submission" date="2011-02" db="EMBL/GenBank/DDBJ databases">
        <authorList>
            <person name="Nelson K.E."/>
            <person name="Sutton G."/>
            <person name="Torralba M."/>
            <person name="Durkin S."/>
            <person name="Harkins D."/>
            <person name="Montgomery R."/>
            <person name="Ziemer C."/>
            <person name="Klaassens E."/>
            <person name="Ocuiv P."/>
            <person name="Morrison M."/>
        </authorList>
    </citation>
    <scope>NUCLEOTIDE SEQUENCE [LARGE SCALE GENOMIC DNA]</scope>
    <source>
        <strain evidence="7 8">8</strain>
    </source>
</reference>
<sequence>MNWVEVDIFTTSEGIEPVTGCLLGLGINGFVIKDAADFEEFLNDKSVNWDYIDDDLMGLKNCETTVTAYLPENAQGLDYLEAVKAELKALKQRDAEDQFGRLEYELKNVREEDWANNWKQYFKPLEIGDKLLIKPSWEEVSEGETRKILEIDPASSFGTGQHNTTQLCLELVEKYLKDGGRVLDLGCGSGILSIGAVLLGAGDCVAVDIDANSVKIAGENAEKNHIPAEKYRAVCGNVIDDTELVKEIGGGYDLLCANIVADVLIGMSGLFAGFLKPGGRLIVSGIIDMRKDEVLDKIKEQGFELNEIREKEDWVAASFTAPQ</sequence>
<comment type="catalytic activity">
    <reaction evidence="6">
        <text>L-lysyl-[protein] + 3 S-adenosyl-L-methionine = N(6),N(6),N(6)-trimethyl-L-lysyl-[protein] + 3 S-adenosyl-L-homocysteine + 3 H(+)</text>
        <dbReference type="Rhea" id="RHEA:54192"/>
        <dbReference type="Rhea" id="RHEA-COMP:9752"/>
        <dbReference type="Rhea" id="RHEA-COMP:13826"/>
        <dbReference type="ChEBI" id="CHEBI:15378"/>
        <dbReference type="ChEBI" id="CHEBI:29969"/>
        <dbReference type="ChEBI" id="CHEBI:57856"/>
        <dbReference type="ChEBI" id="CHEBI:59789"/>
        <dbReference type="ChEBI" id="CHEBI:61961"/>
    </reaction>
</comment>
<dbReference type="Proteomes" id="UP000004259">
    <property type="component" value="Unassembled WGS sequence"/>
</dbReference>
<keyword evidence="7" id="KW-0687">Ribonucleoprotein</keyword>
<dbReference type="Gene3D" id="3.40.50.150">
    <property type="entry name" value="Vaccinia Virus protein VP39"/>
    <property type="match status" value="1"/>
</dbReference>
<dbReference type="GO" id="GO:0032259">
    <property type="term" value="P:methylation"/>
    <property type="evidence" value="ECO:0007669"/>
    <property type="project" value="UniProtKB-KW"/>
</dbReference>
<comment type="subcellular location">
    <subcellularLocation>
        <location evidence="6">Cytoplasm</location>
    </subcellularLocation>
</comment>
<dbReference type="HAMAP" id="MF_00735">
    <property type="entry name" value="Methyltr_PrmA"/>
    <property type="match status" value="1"/>
</dbReference>
<accession>E9SE62</accession>
<dbReference type="CDD" id="cd02440">
    <property type="entry name" value="AdoMet_MTases"/>
    <property type="match status" value="1"/>
</dbReference>
<dbReference type="PIRSF" id="PIRSF000401">
    <property type="entry name" value="RPL11_MTase"/>
    <property type="match status" value="1"/>
</dbReference>
<keyword evidence="2 6" id="KW-0963">Cytoplasm</keyword>
<evidence type="ECO:0000313" key="7">
    <source>
        <dbReference type="EMBL" id="EGC02431.1"/>
    </source>
</evidence>
<name>E9SE62_RUMAL</name>
<dbReference type="PANTHER" id="PTHR43648">
    <property type="entry name" value="ELECTRON TRANSFER FLAVOPROTEIN BETA SUBUNIT LYSINE METHYLTRANSFERASE"/>
    <property type="match status" value="1"/>
</dbReference>
<dbReference type="STRING" id="246199.CUS_5218"/>
<evidence type="ECO:0000256" key="6">
    <source>
        <dbReference type="HAMAP-Rule" id="MF_00735"/>
    </source>
</evidence>
<comment type="caution">
    <text evidence="7">The sequence shown here is derived from an EMBL/GenBank/DDBJ whole genome shotgun (WGS) entry which is preliminary data.</text>
</comment>
<keyword evidence="3 6" id="KW-0489">Methyltransferase</keyword>
<dbReference type="NCBIfam" id="TIGR00406">
    <property type="entry name" value="prmA"/>
    <property type="match status" value="1"/>
</dbReference>
<proteinExistence type="inferred from homology"/>
<evidence type="ECO:0000256" key="5">
    <source>
        <dbReference type="ARBA" id="ARBA00022691"/>
    </source>
</evidence>
<keyword evidence="5 6" id="KW-0949">S-adenosyl-L-methionine</keyword>
<dbReference type="SUPFAM" id="SSF53335">
    <property type="entry name" value="S-adenosyl-L-methionine-dependent methyltransferases"/>
    <property type="match status" value="1"/>
</dbReference>
<protein>
    <recommendedName>
        <fullName evidence="6">Ribosomal protein L11 methyltransferase</fullName>
        <shortName evidence="6">L11 Mtase</shortName>
        <ecNumber evidence="6">2.1.1.-</ecNumber>
    </recommendedName>
</protein>
<organism evidence="7 8">
    <name type="scientific">Ruminococcus albus 8</name>
    <dbReference type="NCBI Taxonomy" id="246199"/>
    <lineage>
        <taxon>Bacteria</taxon>
        <taxon>Bacillati</taxon>
        <taxon>Bacillota</taxon>
        <taxon>Clostridia</taxon>
        <taxon>Eubacteriales</taxon>
        <taxon>Oscillospiraceae</taxon>
        <taxon>Ruminococcus</taxon>
    </lineage>
</organism>
<gene>
    <name evidence="6 7" type="primary">prmA</name>
    <name evidence="7" type="ORF">CUS_5218</name>
</gene>
<dbReference type="GO" id="GO:0016279">
    <property type="term" value="F:protein-lysine N-methyltransferase activity"/>
    <property type="evidence" value="ECO:0007669"/>
    <property type="project" value="RHEA"/>
</dbReference>
<evidence type="ECO:0000256" key="1">
    <source>
        <dbReference type="ARBA" id="ARBA00009741"/>
    </source>
</evidence>